<keyword evidence="4 8" id="KW-0040">ANK repeat</keyword>
<dbReference type="PROSITE" id="PS50088">
    <property type="entry name" value="ANK_REPEAT"/>
    <property type="match status" value="2"/>
</dbReference>
<evidence type="ECO:0000256" key="8">
    <source>
        <dbReference type="PROSITE-ProRule" id="PRU00023"/>
    </source>
</evidence>
<dbReference type="STRING" id="1081103.A0A0B2WRP0"/>
<reference evidence="10 11" key="1">
    <citation type="journal article" date="2014" name="Proc. Natl. Acad. Sci. U.S.A.">
        <title>Trajectory and genomic determinants of fungal-pathogen speciation and host adaptation.</title>
        <authorList>
            <person name="Hu X."/>
            <person name="Xiao G."/>
            <person name="Zheng P."/>
            <person name="Shang Y."/>
            <person name="Su Y."/>
            <person name="Zhang X."/>
            <person name="Liu X."/>
            <person name="Zhan S."/>
            <person name="St Leger R.J."/>
            <person name="Wang C."/>
        </authorList>
    </citation>
    <scope>NUCLEOTIDE SEQUENCE [LARGE SCALE GENOMIC DNA]</scope>
    <source>
        <strain evidence="10 11">ARSEF 1941</strain>
    </source>
</reference>
<dbReference type="InterPro" id="IPR052076">
    <property type="entry name" value="TRP_cation_channel"/>
</dbReference>
<keyword evidence="6" id="KW-0325">Glycoprotein</keyword>
<keyword evidence="3" id="KW-0677">Repeat</keyword>
<evidence type="ECO:0000313" key="11">
    <source>
        <dbReference type="Proteomes" id="UP000030816"/>
    </source>
</evidence>
<keyword evidence="2" id="KW-0716">Sensory transduction</keyword>
<feature type="compositionally biased region" description="Low complexity" evidence="9">
    <location>
        <begin position="1"/>
        <end position="17"/>
    </location>
</feature>
<dbReference type="GO" id="GO:0034220">
    <property type="term" value="P:monoatomic ion transmembrane transport"/>
    <property type="evidence" value="ECO:0007669"/>
    <property type="project" value="UniProtKB-KW"/>
</dbReference>
<feature type="repeat" description="ANK" evidence="8">
    <location>
        <begin position="273"/>
        <end position="306"/>
    </location>
</feature>
<comment type="caution">
    <text evidence="10">The sequence shown here is derived from an EMBL/GenBank/DDBJ whole genome shotgun (WGS) entry which is preliminary data.</text>
</comment>
<gene>
    <name evidence="10" type="ORF">MAM_06015</name>
</gene>
<dbReference type="GeneID" id="63740470"/>
<dbReference type="InterPro" id="IPR002110">
    <property type="entry name" value="Ankyrin_rpt"/>
</dbReference>
<dbReference type="PANTHER" id="PTHR47143:SF1">
    <property type="entry name" value="ION_TRANS DOMAIN-CONTAINING PROTEIN"/>
    <property type="match status" value="1"/>
</dbReference>
<name>A0A0B2WRP0_METAS</name>
<protein>
    <submittedName>
        <fullName evidence="10">Ankyrin repeat-containing domain protein</fullName>
    </submittedName>
</protein>
<sequence>MSSMSSSMSSSRSSTSSDARREDLEEIVQKVEPRALLSLLRWQPFLAAVVLPNSISKRTREGLTILHLLLEPDEGDPLEAGSHRSLFRALLARSDHVNLWIRRAKKCKDNLLSHAISRRNEAAIMALLQDQRVYVNTKCPCLQGLCPLKYAVQEKQLGLARALLVRRDISLLINTCAEAQPLCAAMNSDEVWRRLLSYDATKLADYDAPLTQLANEHSEVVEFLLSPPRDGMDLGRISTNRTLLSFAAQYGHVKIFDLLASRSDFDADVKDDQGLTPLSYAAEQGHVEVVERLLSKAGVDVNSLDKAARTPLSYAAERGHGKVVERLLSAPGVIADLGQDNTKTTPLMHAVDKGHTQVVQHLLRSGASVSTRDIWHRSPLSFAADRGGIDVVELLLRHPGVEISSDDVFRAARRWQGKLFTRLLSAQRGNGSGEDQGLDSPKGDVTTENYSQILGFLLSWDPDDKEGSIEGRLASAASRGDVEFLECILSQPGVEEYVARYRNAALTRAVDAGHEEAVEFLLSRANAMATHRDSWGRSPLSHAVSAGNAKLVKQLADPDLYAGDQHDYFSKPLIQAAEMGRRDLVELLLAGSPAEAKQKALLAAIEDGSASVVELLLSQPDVVADPADAHSKSDVDSDSRDAESKFDVSSDSESSDSQSNDDTDSESSDSQSNDDTDSNGSNSRSNVDTDSDGSDSHIPTPLLLAVGRDDEEIVKLLLPRCSGNSKYEALVCAIKQRARVADLLIEDRDLDSKTLLLSAAHDCPQLFERLLREKRVDVNVRDPFGHTVLFEAVRKHHRDMVKFLLSQPGIDILGKDEFGRQPLWYARKPRIIQELLRHGPVEQMEATAADMLLNEDVYLAHDAIKLLHDVCRAGPIWQDPQFRKNVLLTAVRQTETPYVNMLLTQPDFDMKMREADSPGDTAPM</sequence>
<dbReference type="PRINTS" id="PR01415">
    <property type="entry name" value="ANKYRIN"/>
</dbReference>
<dbReference type="GO" id="GO:1902495">
    <property type="term" value="C:transmembrane transporter complex"/>
    <property type="evidence" value="ECO:0007669"/>
    <property type="project" value="TreeGrafter"/>
</dbReference>
<feature type="compositionally biased region" description="Low complexity" evidence="9">
    <location>
        <begin position="649"/>
        <end position="658"/>
    </location>
</feature>
<evidence type="ECO:0000256" key="4">
    <source>
        <dbReference type="ARBA" id="ARBA00023043"/>
    </source>
</evidence>
<keyword evidence="5" id="KW-0406">Ion transport</keyword>
<evidence type="ECO:0000313" key="10">
    <source>
        <dbReference type="EMBL" id="KHN96167.1"/>
    </source>
</evidence>
<keyword evidence="1" id="KW-0813">Transport</keyword>
<dbReference type="PROSITE" id="PS50297">
    <property type="entry name" value="ANK_REP_REGION"/>
    <property type="match status" value="2"/>
</dbReference>
<dbReference type="AlphaFoldDB" id="A0A0B2WRP0"/>
<dbReference type="Proteomes" id="UP000030816">
    <property type="component" value="Unassembled WGS sequence"/>
</dbReference>
<dbReference type="OrthoDB" id="20872at2759"/>
<dbReference type="EMBL" id="AZHE01000017">
    <property type="protein sequence ID" value="KHN96167.1"/>
    <property type="molecule type" value="Genomic_DNA"/>
</dbReference>
<dbReference type="Pfam" id="PF00023">
    <property type="entry name" value="Ank"/>
    <property type="match status" value="1"/>
</dbReference>
<keyword evidence="7" id="KW-0407">Ion channel</keyword>
<evidence type="ECO:0000256" key="6">
    <source>
        <dbReference type="ARBA" id="ARBA00023180"/>
    </source>
</evidence>
<dbReference type="Pfam" id="PF12796">
    <property type="entry name" value="Ank_2"/>
    <property type="match status" value="3"/>
</dbReference>
<evidence type="ECO:0000256" key="3">
    <source>
        <dbReference type="ARBA" id="ARBA00022737"/>
    </source>
</evidence>
<feature type="compositionally biased region" description="Acidic residues" evidence="9">
    <location>
        <begin position="659"/>
        <end position="677"/>
    </location>
</feature>
<dbReference type="HOGENOM" id="CLU_315944_0_0_1"/>
<proteinExistence type="predicted"/>
<feature type="compositionally biased region" description="Basic and acidic residues" evidence="9">
    <location>
        <begin position="627"/>
        <end position="648"/>
    </location>
</feature>
<keyword evidence="11" id="KW-1185">Reference proteome</keyword>
<evidence type="ECO:0000256" key="7">
    <source>
        <dbReference type="ARBA" id="ARBA00023303"/>
    </source>
</evidence>
<feature type="repeat" description="ANK" evidence="8">
    <location>
        <begin position="342"/>
        <end position="374"/>
    </location>
</feature>
<accession>A0A0B2WRP0</accession>
<evidence type="ECO:0000256" key="2">
    <source>
        <dbReference type="ARBA" id="ARBA00022606"/>
    </source>
</evidence>
<dbReference type="RefSeq" id="XP_040677233.1">
    <property type="nucleotide sequence ID" value="XM_040824813.1"/>
</dbReference>
<evidence type="ECO:0000256" key="5">
    <source>
        <dbReference type="ARBA" id="ARBA00023065"/>
    </source>
</evidence>
<feature type="region of interest" description="Disordered" evidence="9">
    <location>
        <begin position="1"/>
        <end position="21"/>
    </location>
</feature>
<feature type="region of interest" description="Disordered" evidence="9">
    <location>
        <begin position="625"/>
        <end position="703"/>
    </location>
</feature>
<dbReference type="PANTHER" id="PTHR47143">
    <property type="entry name" value="TRANSIENT RECEPTOR POTENTIAL CATION CHANNEL PROTEIN PAINLESS"/>
    <property type="match status" value="1"/>
</dbReference>
<evidence type="ECO:0000256" key="9">
    <source>
        <dbReference type="SAM" id="MobiDB-lite"/>
    </source>
</evidence>
<dbReference type="Gene3D" id="1.25.40.20">
    <property type="entry name" value="Ankyrin repeat-containing domain"/>
    <property type="match status" value="5"/>
</dbReference>
<dbReference type="InterPro" id="IPR036770">
    <property type="entry name" value="Ankyrin_rpt-contain_sf"/>
</dbReference>
<evidence type="ECO:0000256" key="1">
    <source>
        <dbReference type="ARBA" id="ARBA00022448"/>
    </source>
</evidence>
<dbReference type="SMART" id="SM00248">
    <property type="entry name" value="ANK"/>
    <property type="match status" value="13"/>
</dbReference>
<dbReference type="SUPFAM" id="SSF48403">
    <property type="entry name" value="Ankyrin repeat"/>
    <property type="match status" value="4"/>
</dbReference>
<dbReference type="GO" id="GO:0022857">
    <property type="term" value="F:transmembrane transporter activity"/>
    <property type="evidence" value="ECO:0007669"/>
    <property type="project" value="TreeGrafter"/>
</dbReference>
<organism evidence="10 11">
    <name type="scientific">Metarhizium album (strain ARSEF 1941)</name>
    <dbReference type="NCBI Taxonomy" id="1081103"/>
    <lineage>
        <taxon>Eukaryota</taxon>
        <taxon>Fungi</taxon>
        <taxon>Dikarya</taxon>
        <taxon>Ascomycota</taxon>
        <taxon>Pezizomycotina</taxon>
        <taxon>Sordariomycetes</taxon>
        <taxon>Hypocreomycetidae</taxon>
        <taxon>Hypocreales</taxon>
        <taxon>Clavicipitaceae</taxon>
        <taxon>Metarhizium</taxon>
    </lineage>
</organism>